<dbReference type="AlphaFoldDB" id="A0A6P2K951"/>
<organism evidence="2 3">
    <name type="scientific">Burkholderia lata (strain ATCC 17760 / DSM 23089 / LMG 22485 / NCIMB 9086 / R18194 / 383)</name>
    <dbReference type="NCBI Taxonomy" id="482957"/>
    <lineage>
        <taxon>Bacteria</taxon>
        <taxon>Pseudomonadati</taxon>
        <taxon>Pseudomonadota</taxon>
        <taxon>Betaproteobacteria</taxon>
        <taxon>Burkholderiales</taxon>
        <taxon>Burkholderiaceae</taxon>
        <taxon>Burkholderia</taxon>
        <taxon>Burkholderia cepacia complex</taxon>
    </lineage>
</organism>
<feature type="region of interest" description="Disordered" evidence="1">
    <location>
        <begin position="95"/>
        <end position="114"/>
    </location>
</feature>
<evidence type="ECO:0000256" key="1">
    <source>
        <dbReference type="SAM" id="MobiDB-lite"/>
    </source>
</evidence>
<reference evidence="2 3" key="1">
    <citation type="submission" date="2019-09" db="EMBL/GenBank/DDBJ databases">
        <authorList>
            <person name="Depoorter E."/>
        </authorList>
    </citation>
    <scope>NUCLEOTIDE SEQUENCE [LARGE SCALE GENOMIC DNA]</scope>
    <source>
        <strain evidence="2">R-15945</strain>
    </source>
</reference>
<accession>A0A6P2K951</accession>
<proteinExistence type="predicted"/>
<dbReference type="Proteomes" id="UP000494174">
    <property type="component" value="Unassembled WGS sequence"/>
</dbReference>
<feature type="compositionally biased region" description="Basic and acidic residues" evidence="1">
    <location>
        <begin position="184"/>
        <end position="197"/>
    </location>
</feature>
<protein>
    <submittedName>
        <fullName evidence="2">Uncharacterized protein</fullName>
    </submittedName>
</protein>
<evidence type="ECO:0000313" key="3">
    <source>
        <dbReference type="Proteomes" id="UP000494174"/>
    </source>
</evidence>
<feature type="region of interest" description="Disordered" evidence="1">
    <location>
        <begin position="125"/>
        <end position="223"/>
    </location>
</feature>
<name>A0A6P2K951_BURL3</name>
<feature type="region of interest" description="Disordered" evidence="1">
    <location>
        <begin position="27"/>
        <end position="47"/>
    </location>
</feature>
<gene>
    <name evidence="2" type="ORF">BLA15945_02412</name>
</gene>
<feature type="compositionally biased region" description="Basic residues" evidence="1">
    <location>
        <begin position="98"/>
        <end position="113"/>
    </location>
</feature>
<evidence type="ECO:0000313" key="2">
    <source>
        <dbReference type="EMBL" id="VWB51869.1"/>
    </source>
</evidence>
<feature type="compositionally biased region" description="Low complexity" evidence="1">
    <location>
        <begin position="27"/>
        <end position="36"/>
    </location>
</feature>
<dbReference type="EMBL" id="CABVPU010000007">
    <property type="protein sequence ID" value="VWB51869.1"/>
    <property type="molecule type" value="Genomic_DNA"/>
</dbReference>
<sequence length="238" mass="26896">MPWPRPNGHRPSRCRWERHEPKCVRSSLARARAASSTHSGNSIPAIEAPTLSGGPARAGAMLAGSIWLNDFRQRNHHNGHVLELSDALLETVSDSRCPRNRTGHPPNHRRRRAAAGISTHCIAARQRRRAPLSAGSRCARHPHRHHREPDLPCAQSDSDGVRRIRRITNGDWTSHRRAALTSTRDARRRAPADANRPRHDRPRGGPHGNKRSPSRVQCWQSRPLPRTWPNADRLYRCP</sequence>